<dbReference type="InterPro" id="IPR011990">
    <property type="entry name" value="TPR-like_helical_dom_sf"/>
</dbReference>
<evidence type="ECO:0000313" key="2">
    <source>
        <dbReference type="EMBL" id="TMQ66280.1"/>
    </source>
</evidence>
<evidence type="ECO:0000313" key="3">
    <source>
        <dbReference type="Proteomes" id="UP000317691"/>
    </source>
</evidence>
<accession>A0A538TRN1</accession>
<organism evidence="2 3">
    <name type="scientific">Eiseniibacteriota bacterium</name>
    <dbReference type="NCBI Taxonomy" id="2212470"/>
    <lineage>
        <taxon>Bacteria</taxon>
        <taxon>Candidatus Eiseniibacteriota</taxon>
    </lineage>
</organism>
<dbReference type="Proteomes" id="UP000317691">
    <property type="component" value="Unassembled WGS sequence"/>
</dbReference>
<reference evidence="2 3" key="1">
    <citation type="journal article" date="2019" name="Nat. Microbiol.">
        <title>Mediterranean grassland soil C-N compound turnover is dependent on rainfall and depth, and is mediated by genomically divergent microorganisms.</title>
        <authorList>
            <person name="Diamond S."/>
            <person name="Andeer P.F."/>
            <person name="Li Z."/>
            <person name="Crits-Christoph A."/>
            <person name="Burstein D."/>
            <person name="Anantharaman K."/>
            <person name="Lane K.R."/>
            <person name="Thomas B.C."/>
            <person name="Pan C."/>
            <person name="Northen T.R."/>
            <person name="Banfield J.F."/>
        </authorList>
    </citation>
    <scope>NUCLEOTIDE SEQUENCE [LARGE SCALE GENOMIC DNA]</scope>
    <source>
        <strain evidence="2">WS_9</strain>
    </source>
</reference>
<gene>
    <name evidence="2" type="ORF">E6K79_02705</name>
</gene>
<dbReference type="AlphaFoldDB" id="A0A538TRN1"/>
<dbReference type="SMART" id="SM00028">
    <property type="entry name" value="TPR"/>
    <property type="match status" value="1"/>
</dbReference>
<feature type="repeat" description="TPR" evidence="1">
    <location>
        <begin position="12"/>
        <end position="45"/>
    </location>
</feature>
<evidence type="ECO:0000256" key="1">
    <source>
        <dbReference type="PROSITE-ProRule" id="PRU00339"/>
    </source>
</evidence>
<feature type="non-terminal residue" evidence="2">
    <location>
        <position position="1"/>
    </location>
</feature>
<comment type="caution">
    <text evidence="2">The sequence shown here is derived from an EMBL/GenBank/DDBJ whole genome shotgun (WGS) entry which is preliminary data.</text>
</comment>
<dbReference type="PROSITE" id="PS50293">
    <property type="entry name" value="TPR_REGION"/>
    <property type="match status" value="1"/>
</dbReference>
<protein>
    <submittedName>
        <fullName evidence="2">Tetratricopeptide repeat protein</fullName>
    </submittedName>
</protein>
<dbReference type="SUPFAM" id="SSF48452">
    <property type="entry name" value="TPR-like"/>
    <property type="match status" value="1"/>
</dbReference>
<sequence length="64" mass="7326">LRQKGWDPGHASVLYYNLGAIYWKLGQKDKTVEALEAALREDPRNDEAREQLRLARESLSKVGD</sequence>
<dbReference type="EMBL" id="VBOZ01000009">
    <property type="protein sequence ID" value="TMQ66280.1"/>
    <property type="molecule type" value="Genomic_DNA"/>
</dbReference>
<dbReference type="InterPro" id="IPR019734">
    <property type="entry name" value="TPR_rpt"/>
</dbReference>
<proteinExistence type="predicted"/>
<dbReference type="Pfam" id="PF00515">
    <property type="entry name" value="TPR_1"/>
    <property type="match status" value="1"/>
</dbReference>
<keyword evidence="1" id="KW-0802">TPR repeat</keyword>
<dbReference type="Gene3D" id="1.25.40.10">
    <property type="entry name" value="Tetratricopeptide repeat domain"/>
    <property type="match status" value="1"/>
</dbReference>
<name>A0A538TRN1_UNCEI</name>
<dbReference type="PROSITE" id="PS50005">
    <property type="entry name" value="TPR"/>
    <property type="match status" value="1"/>
</dbReference>